<evidence type="ECO:0000256" key="2">
    <source>
        <dbReference type="ARBA" id="ARBA00022525"/>
    </source>
</evidence>
<dbReference type="Proteomes" id="UP000887458">
    <property type="component" value="Unassembled WGS sequence"/>
</dbReference>
<feature type="signal peptide" evidence="6">
    <location>
        <begin position="1"/>
        <end position="18"/>
    </location>
</feature>
<proteinExistence type="predicted"/>
<dbReference type="Gene3D" id="4.10.40.20">
    <property type="match status" value="1"/>
</dbReference>
<evidence type="ECO:0000256" key="5">
    <source>
        <dbReference type="ARBA" id="ARBA00023319"/>
    </source>
</evidence>
<evidence type="ECO:0000256" key="1">
    <source>
        <dbReference type="ARBA" id="ARBA00004613"/>
    </source>
</evidence>
<evidence type="ECO:0000313" key="10">
    <source>
        <dbReference type="EMBL" id="KAH9415086.1"/>
    </source>
</evidence>
<dbReference type="SUPFAM" id="SSF100895">
    <property type="entry name" value="Kazal-type serine protease inhibitors"/>
    <property type="match status" value="1"/>
</dbReference>
<accession>A0ABQ8IXN1</accession>
<evidence type="ECO:0000259" key="9">
    <source>
        <dbReference type="PROSITE" id="PS51465"/>
    </source>
</evidence>
<dbReference type="SUPFAM" id="SSF48726">
    <property type="entry name" value="Immunoglobulin"/>
    <property type="match status" value="1"/>
</dbReference>
<feature type="domain" description="Ig-like" evidence="7">
    <location>
        <begin position="163"/>
        <end position="267"/>
    </location>
</feature>
<dbReference type="InterPro" id="IPR013783">
    <property type="entry name" value="Ig-like_fold"/>
</dbReference>
<dbReference type="Gene3D" id="3.30.60.30">
    <property type="match status" value="1"/>
</dbReference>
<dbReference type="Pfam" id="PF07648">
    <property type="entry name" value="Kazal_2"/>
    <property type="match status" value="1"/>
</dbReference>
<evidence type="ECO:0000256" key="3">
    <source>
        <dbReference type="ARBA" id="ARBA00022729"/>
    </source>
</evidence>
<evidence type="ECO:0000259" key="8">
    <source>
        <dbReference type="PROSITE" id="PS51323"/>
    </source>
</evidence>
<sequence>MNIFNLLSILIFVLFAYADENIVSMKNDVCADECDPSDCPVPNSECLAGLVKDHCDCCFGCGQREGERCYENKFKNQLPDDYPEYPKCGDDLECLIRTDQEPTDKPEAICYCTKNEPICGNDGITYENRCQFTEARYKNRNKLFEVDNQPCKQRMIISYLKRPQIISPPIDTTNNTGSSISFSCEATGWPLPTIEWRIERSDGVGGGLIEIPILSEETHFEIRTNQSTDYAMISWLQIIDAQRDDSGNYFCVAINTEGEDKTSAYLTIGNFQKRFDIIEE</sequence>
<dbReference type="SMART" id="SM00121">
    <property type="entry name" value="IB"/>
    <property type="match status" value="1"/>
</dbReference>
<evidence type="ECO:0000259" key="7">
    <source>
        <dbReference type="PROSITE" id="PS50835"/>
    </source>
</evidence>
<dbReference type="InterPro" id="IPR000867">
    <property type="entry name" value="IGFBP-like"/>
</dbReference>
<evidence type="ECO:0000256" key="4">
    <source>
        <dbReference type="ARBA" id="ARBA00023157"/>
    </source>
</evidence>
<keyword evidence="11" id="KW-1185">Reference proteome</keyword>
<dbReference type="Pfam" id="PF00219">
    <property type="entry name" value="IGFBP"/>
    <property type="match status" value="1"/>
</dbReference>
<keyword evidence="3 6" id="KW-0732">Signal</keyword>
<keyword evidence="5" id="KW-0393">Immunoglobulin domain</keyword>
<reference evidence="10 11" key="2">
    <citation type="journal article" date="2022" name="Mol. Biol. Evol.">
        <title>Comparative Genomics Reveals Insights into the Divergent Evolution of Astigmatic Mites and Household Pest Adaptations.</title>
        <authorList>
            <person name="Xiong Q."/>
            <person name="Wan A.T."/>
            <person name="Liu X."/>
            <person name="Fung C.S."/>
            <person name="Xiao X."/>
            <person name="Malainual N."/>
            <person name="Hou J."/>
            <person name="Wang L."/>
            <person name="Wang M."/>
            <person name="Yang K.Y."/>
            <person name="Cui Y."/>
            <person name="Leung E.L."/>
            <person name="Nong W."/>
            <person name="Shin S.K."/>
            <person name="Au S.W."/>
            <person name="Jeong K.Y."/>
            <person name="Chew F.T."/>
            <person name="Hui J.H."/>
            <person name="Leung T.F."/>
            <person name="Tungtrongchitr A."/>
            <person name="Zhong N."/>
            <person name="Liu Z."/>
            <person name="Tsui S.K."/>
        </authorList>
    </citation>
    <scope>NUCLEOTIDE SEQUENCE [LARGE SCALE GENOMIC DNA]</scope>
    <source>
        <strain evidence="10">Derp</strain>
    </source>
</reference>
<dbReference type="InterPro" id="IPR003599">
    <property type="entry name" value="Ig_sub"/>
</dbReference>
<dbReference type="Pfam" id="PF07679">
    <property type="entry name" value="I-set"/>
    <property type="match status" value="1"/>
</dbReference>
<keyword evidence="10" id="KW-0646">Protease inhibitor</keyword>
<dbReference type="PANTHER" id="PTHR14186">
    <property type="entry name" value="INSULIN-LIKE GROWTH FACTOR BINDING PROTEIN-RELATED"/>
    <property type="match status" value="1"/>
</dbReference>
<dbReference type="PROSITE" id="PS51465">
    <property type="entry name" value="KAZAL_2"/>
    <property type="match status" value="1"/>
</dbReference>
<keyword evidence="4" id="KW-1015">Disulfide bond</keyword>
<dbReference type="InterPro" id="IPR011390">
    <property type="entry name" value="IGFBP_rP_mac25"/>
</dbReference>
<comment type="caution">
    <text evidence="10">The sequence shown here is derived from an EMBL/GenBank/DDBJ whole genome shotgun (WGS) entry which is preliminary data.</text>
</comment>
<dbReference type="SMART" id="SM00408">
    <property type="entry name" value="IGc2"/>
    <property type="match status" value="1"/>
</dbReference>
<dbReference type="InterPro" id="IPR002350">
    <property type="entry name" value="Kazal_dom"/>
</dbReference>
<dbReference type="SMART" id="SM00409">
    <property type="entry name" value="IG"/>
    <property type="match status" value="1"/>
</dbReference>
<dbReference type="GO" id="GO:0004867">
    <property type="term" value="F:serine-type endopeptidase inhibitor activity"/>
    <property type="evidence" value="ECO:0007669"/>
    <property type="project" value="UniProtKB-KW"/>
</dbReference>
<feature type="chain" id="PRO_5045513815" evidence="6">
    <location>
        <begin position="19"/>
        <end position="280"/>
    </location>
</feature>
<dbReference type="InterPro" id="IPR036179">
    <property type="entry name" value="Ig-like_dom_sf"/>
</dbReference>
<dbReference type="InterPro" id="IPR013098">
    <property type="entry name" value="Ig_I-set"/>
</dbReference>
<comment type="subcellular location">
    <subcellularLocation>
        <location evidence="1">Secreted</location>
    </subcellularLocation>
</comment>
<name>A0ABQ8IXN1_DERPT</name>
<dbReference type="InterPro" id="IPR036058">
    <property type="entry name" value="Kazal_dom_sf"/>
</dbReference>
<dbReference type="Gene3D" id="2.60.40.10">
    <property type="entry name" value="Immunoglobulins"/>
    <property type="match status" value="1"/>
</dbReference>
<feature type="domain" description="Kazal-like" evidence="9">
    <location>
        <begin position="97"/>
        <end position="153"/>
    </location>
</feature>
<dbReference type="PANTHER" id="PTHR14186:SF19">
    <property type="entry name" value="INSULIN-LIKE GROWTH FACTOR-BINDING PROTEIN 7"/>
    <property type="match status" value="1"/>
</dbReference>
<keyword evidence="10" id="KW-0722">Serine protease inhibitor</keyword>
<feature type="domain" description="IGFBP N-terminal" evidence="8">
    <location>
        <begin position="26"/>
        <end position="113"/>
    </location>
</feature>
<organism evidence="10 11">
    <name type="scientific">Dermatophagoides pteronyssinus</name>
    <name type="common">European house dust mite</name>
    <dbReference type="NCBI Taxonomy" id="6956"/>
    <lineage>
        <taxon>Eukaryota</taxon>
        <taxon>Metazoa</taxon>
        <taxon>Ecdysozoa</taxon>
        <taxon>Arthropoda</taxon>
        <taxon>Chelicerata</taxon>
        <taxon>Arachnida</taxon>
        <taxon>Acari</taxon>
        <taxon>Acariformes</taxon>
        <taxon>Sarcoptiformes</taxon>
        <taxon>Astigmata</taxon>
        <taxon>Psoroptidia</taxon>
        <taxon>Analgoidea</taxon>
        <taxon>Pyroglyphidae</taxon>
        <taxon>Dermatophagoidinae</taxon>
        <taxon>Dermatophagoides</taxon>
    </lineage>
</organism>
<dbReference type="EMBL" id="NJHN03000099">
    <property type="protein sequence ID" value="KAH9415086.1"/>
    <property type="molecule type" value="Genomic_DNA"/>
</dbReference>
<reference evidence="10 11" key="1">
    <citation type="journal article" date="2018" name="J. Allergy Clin. Immunol.">
        <title>High-quality assembly of Dermatophagoides pteronyssinus genome and transcriptome reveals a wide range of novel allergens.</title>
        <authorList>
            <person name="Liu X.Y."/>
            <person name="Yang K.Y."/>
            <person name="Wang M.Q."/>
            <person name="Kwok J.S."/>
            <person name="Zeng X."/>
            <person name="Yang Z."/>
            <person name="Xiao X.J."/>
            <person name="Lau C.P."/>
            <person name="Li Y."/>
            <person name="Huang Z.M."/>
            <person name="Ba J.G."/>
            <person name="Yim A.K."/>
            <person name="Ouyang C.Y."/>
            <person name="Ngai S.M."/>
            <person name="Chan T.F."/>
            <person name="Leung E.L."/>
            <person name="Liu L."/>
            <person name="Liu Z.G."/>
            <person name="Tsui S.K."/>
        </authorList>
    </citation>
    <scope>NUCLEOTIDE SEQUENCE [LARGE SCALE GENOMIC DNA]</scope>
    <source>
        <strain evidence="10">Derp</strain>
    </source>
</reference>
<dbReference type="PROSITE" id="PS50835">
    <property type="entry name" value="IG_LIKE"/>
    <property type="match status" value="1"/>
</dbReference>
<dbReference type="SMART" id="SM00280">
    <property type="entry name" value="KAZAL"/>
    <property type="match status" value="1"/>
</dbReference>
<dbReference type="CDD" id="cd00104">
    <property type="entry name" value="KAZAL_FS"/>
    <property type="match status" value="1"/>
</dbReference>
<dbReference type="InterPro" id="IPR003598">
    <property type="entry name" value="Ig_sub2"/>
</dbReference>
<evidence type="ECO:0000256" key="6">
    <source>
        <dbReference type="SAM" id="SignalP"/>
    </source>
</evidence>
<dbReference type="PROSITE" id="PS51323">
    <property type="entry name" value="IGFBP_N_2"/>
    <property type="match status" value="1"/>
</dbReference>
<dbReference type="SUPFAM" id="SSF57184">
    <property type="entry name" value="Growth factor receptor domain"/>
    <property type="match status" value="1"/>
</dbReference>
<dbReference type="InterPro" id="IPR007110">
    <property type="entry name" value="Ig-like_dom"/>
</dbReference>
<evidence type="ECO:0000313" key="11">
    <source>
        <dbReference type="Proteomes" id="UP000887458"/>
    </source>
</evidence>
<dbReference type="InterPro" id="IPR009030">
    <property type="entry name" value="Growth_fac_rcpt_cys_sf"/>
</dbReference>
<keyword evidence="2" id="KW-0964">Secreted</keyword>
<gene>
    <name evidence="10" type="primary">Kazald1</name>
    <name evidence="10" type="ORF">DERP_006172</name>
</gene>
<protein>
    <submittedName>
        <fullName evidence="10">Kazal-type serine protease inhibitor domain</fullName>
    </submittedName>
</protein>